<dbReference type="SMART" id="SM00382">
    <property type="entry name" value="AAA"/>
    <property type="match status" value="1"/>
</dbReference>
<evidence type="ECO:0000256" key="16">
    <source>
        <dbReference type="ARBA" id="ARBA00043886"/>
    </source>
</evidence>
<evidence type="ECO:0000256" key="14">
    <source>
        <dbReference type="ARBA" id="ARBA00029881"/>
    </source>
</evidence>
<dbReference type="Gene3D" id="3.40.50.300">
    <property type="entry name" value="P-loop containing nucleotide triphosphate hydrolases"/>
    <property type="match status" value="1"/>
</dbReference>
<evidence type="ECO:0000256" key="11">
    <source>
        <dbReference type="ARBA" id="ARBA00023159"/>
    </source>
</evidence>
<dbReference type="Gene3D" id="1.10.8.60">
    <property type="match status" value="1"/>
</dbReference>
<protein>
    <recommendedName>
        <fullName evidence="2">DNA-binding transcriptional regulator NtrC</fullName>
    </recommendedName>
    <alternativeName>
        <fullName evidence="14">Nitrogen regulation protein NR(I)</fullName>
    </alternativeName>
    <alternativeName>
        <fullName evidence="15">Nitrogen regulator I</fullName>
    </alternativeName>
</protein>
<keyword evidence="5" id="KW-0597">Phosphoprotein</keyword>
<evidence type="ECO:0000256" key="13">
    <source>
        <dbReference type="ARBA" id="ARBA00023231"/>
    </source>
</evidence>
<evidence type="ECO:0000256" key="4">
    <source>
        <dbReference type="ARBA" id="ARBA00022491"/>
    </source>
</evidence>
<comment type="caution">
    <text evidence="17">Lacks conserved residue(s) required for the propagation of feature annotation.</text>
</comment>
<dbReference type="InterPro" id="IPR001208">
    <property type="entry name" value="MCM_dom"/>
</dbReference>
<dbReference type="PANTHER" id="PTHR32071">
    <property type="entry name" value="TRANSCRIPTIONAL REGULATORY PROTEIN"/>
    <property type="match status" value="1"/>
</dbReference>
<dbReference type="InterPro" id="IPR002197">
    <property type="entry name" value="HTH_Fis"/>
</dbReference>
<dbReference type="InterPro" id="IPR025943">
    <property type="entry name" value="Sigma_54_int_dom_ATP-bd_2"/>
</dbReference>
<dbReference type="InterPro" id="IPR001789">
    <property type="entry name" value="Sig_transdc_resp-reg_receiver"/>
</dbReference>
<dbReference type="InterPro" id="IPR027417">
    <property type="entry name" value="P-loop_NTPase"/>
</dbReference>
<keyword evidence="3" id="KW-0963">Cytoplasm</keyword>
<evidence type="ECO:0000256" key="12">
    <source>
        <dbReference type="ARBA" id="ARBA00023163"/>
    </source>
</evidence>
<dbReference type="PROSITE" id="PS00676">
    <property type="entry name" value="SIGMA54_INTERACT_2"/>
    <property type="match status" value="1"/>
</dbReference>
<evidence type="ECO:0000256" key="6">
    <source>
        <dbReference type="ARBA" id="ARBA00022741"/>
    </source>
</evidence>
<dbReference type="Proteomes" id="UP000515955">
    <property type="component" value="Chromosome"/>
</dbReference>
<dbReference type="InterPro" id="IPR011006">
    <property type="entry name" value="CheY-like_superfamily"/>
</dbReference>
<dbReference type="InterPro" id="IPR002078">
    <property type="entry name" value="Sigma_54_int"/>
</dbReference>
<dbReference type="InterPro" id="IPR058031">
    <property type="entry name" value="AAA_lid_NorR"/>
</dbReference>
<keyword evidence="10" id="KW-0238">DNA-binding</keyword>
<keyword evidence="7" id="KW-0067">ATP-binding</keyword>
<evidence type="ECO:0000256" key="15">
    <source>
        <dbReference type="ARBA" id="ARBA00031910"/>
    </source>
</evidence>
<evidence type="ECO:0000313" key="20">
    <source>
        <dbReference type="EMBL" id="QNN65693.1"/>
    </source>
</evidence>
<dbReference type="InterPro" id="IPR009057">
    <property type="entry name" value="Homeodomain-like_sf"/>
</dbReference>
<evidence type="ECO:0000256" key="7">
    <source>
        <dbReference type="ARBA" id="ARBA00022840"/>
    </source>
</evidence>
<dbReference type="Pfam" id="PF00158">
    <property type="entry name" value="Sigma54_activat"/>
    <property type="match status" value="1"/>
</dbReference>
<comment type="function">
    <text evidence="16">Member of the two-component regulatory system NtrB/NtrC, which controls expression of the nitrogen-regulated (ntr) genes in response to nitrogen limitation. Phosphorylated NtrC binds directly to DNA and stimulates the formation of open promoter-sigma54-RNA polymerase complexes.</text>
</comment>
<dbReference type="Pfam" id="PF00072">
    <property type="entry name" value="Response_reg"/>
    <property type="match status" value="1"/>
</dbReference>
<keyword evidence="13" id="KW-0535">Nitrogen fixation</keyword>
<evidence type="ECO:0000256" key="10">
    <source>
        <dbReference type="ARBA" id="ARBA00023125"/>
    </source>
</evidence>
<sequence length="478" mass="50968">MREASLRSLLLVDADANERRQLTAFASRFGWSVVGASDAETAVALLQGPHGRDVRAIIISSWDEGDGPKLVATLRDAAPDMSIIVLAEGGSISLAVEAMRAGATDYLAKPVAPERLFDALEAQTDRRRAGGELMPLSEKMAHELPLEELVGAAPDFRAALAVAAKAARNRLPILIIGEPGTGKETFAKAIHAASLRAKGPLLTVDCKAITANSIDSELFGHMPGAFPGAFAEKIGRLVEADGGTLLLDEVGALPIETQRLLDRVLATGEVRPVGCNGSNSVDVRIVATACRPLPDDFDPALASRLTTTTVTIPPLRERSGDIPALARHLLTRYADEPGMRSLSIGNDALAVLMRYGWPGNVRQLAGVLFRAALQADGHSLTAEDFPHIAIQSRFTQRTTDISPDIGQASTDAAVSGAPQVTLYRRDGHLRSLEEIEADIIRLAIGHYRGRMTEVARRLGIGRSTLYRKLGELGIDTAA</sequence>
<evidence type="ECO:0000256" key="17">
    <source>
        <dbReference type="PROSITE-ProRule" id="PRU00169"/>
    </source>
</evidence>
<evidence type="ECO:0000259" key="19">
    <source>
        <dbReference type="PROSITE" id="PS50110"/>
    </source>
</evidence>
<evidence type="ECO:0000313" key="21">
    <source>
        <dbReference type="Proteomes" id="UP000515955"/>
    </source>
</evidence>
<dbReference type="GO" id="GO:0000160">
    <property type="term" value="P:phosphorelay signal transduction system"/>
    <property type="evidence" value="ECO:0007669"/>
    <property type="project" value="UniProtKB-KW"/>
</dbReference>
<feature type="domain" description="Sigma-54 factor interaction" evidence="18">
    <location>
        <begin position="149"/>
        <end position="373"/>
    </location>
</feature>
<dbReference type="SUPFAM" id="SSF52540">
    <property type="entry name" value="P-loop containing nucleoside triphosphate hydrolases"/>
    <property type="match status" value="1"/>
</dbReference>
<dbReference type="GO" id="GO:0043565">
    <property type="term" value="F:sequence-specific DNA binding"/>
    <property type="evidence" value="ECO:0007669"/>
    <property type="project" value="InterPro"/>
</dbReference>
<proteinExistence type="predicted"/>
<evidence type="ECO:0000256" key="2">
    <source>
        <dbReference type="ARBA" id="ARBA00019059"/>
    </source>
</evidence>
<keyword evidence="8" id="KW-0902">Two-component regulatory system</keyword>
<dbReference type="PRINTS" id="PR01590">
    <property type="entry name" value="HTHFIS"/>
</dbReference>
<dbReference type="GO" id="GO:0006355">
    <property type="term" value="P:regulation of DNA-templated transcription"/>
    <property type="evidence" value="ECO:0007669"/>
    <property type="project" value="InterPro"/>
</dbReference>
<evidence type="ECO:0000256" key="8">
    <source>
        <dbReference type="ARBA" id="ARBA00023012"/>
    </source>
</evidence>
<dbReference type="PROSITE" id="PS50110">
    <property type="entry name" value="RESPONSE_REGULATORY"/>
    <property type="match status" value="1"/>
</dbReference>
<evidence type="ECO:0000259" key="18">
    <source>
        <dbReference type="PROSITE" id="PS50045"/>
    </source>
</evidence>
<dbReference type="GO" id="GO:0005737">
    <property type="term" value="C:cytoplasm"/>
    <property type="evidence" value="ECO:0007669"/>
    <property type="project" value="UniProtKB-SubCell"/>
</dbReference>
<name>A0A7G9SCW8_9SPHN</name>
<comment type="subcellular location">
    <subcellularLocation>
        <location evidence="1">Cytoplasm</location>
    </subcellularLocation>
</comment>
<dbReference type="SUPFAM" id="SSF52172">
    <property type="entry name" value="CheY-like"/>
    <property type="match status" value="1"/>
</dbReference>
<evidence type="ECO:0000256" key="9">
    <source>
        <dbReference type="ARBA" id="ARBA00023015"/>
    </source>
</evidence>
<keyword evidence="9" id="KW-0805">Transcription regulation</keyword>
<evidence type="ECO:0000256" key="1">
    <source>
        <dbReference type="ARBA" id="ARBA00004496"/>
    </source>
</evidence>
<organism evidence="20 21">
    <name type="scientific">Sphingomonas rhizophila</name>
    <dbReference type="NCBI Taxonomy" id="2071607"/>
    <lineage>
        <taxon>Bacteria</taxon>
        <taxon>Pseudomonadati</taxon>
        <taxon>Pseudomonadota</taxon>
        <taxon>Alphaproteobacteria</taxon>
        <taxon>Sphingomonadales</taxon>
        <taxon>Sphingomonadaceae</taxon>
        <taxon>Sphingomonas</taxon>
    </lineage>
</organism>
<gene>
    <name evidence="20" type="ORF">H9L12_03785</name>
</gene>
<dbReference type="Gene3D" id="1.10.10.60">
    <property type="entry name" value="Homeodomain-like"/>
    <property type="match status" value="1"/>
</dbReference>
<dbReference type="PROSITE" id="PS50045">
    <property type="entry name" value="SIGMA54_INTERACT_4"/>
    <property type="match status" value="1"/>
</dbReference>
<dbReference type="PRINTS" id="PR01657">
    <property type="entry name" value="MCMFAMILY"/>
</dbReference>
<keyword evidence="4" id="KW-0678">Repressor</keyword>
<accession>A0A7G9SCW8</accession>
<keyword evidence="21" id="KW-1185">Reference proteome</keyword>
<dbReference type="EMBL" id="CP060717">
    <property type="protein sequence ID" value="QNN65693.1"/>
    <property type="molecule type" value="Genomic_DNA"/>
</dbReference>
<dbReference type="GO" id="GO:0005524">
    <property type="term" value="F:ATP binding"/>
    <property type="evidence" value="ECO:0007669"/>
    <property type="project" value="UniProtKB-KW"/>
</dbReference>
<dbReference type="RefSeq" id="WP_187542678.1">
    <property type="nucleotide sequence ID" value="NZ_CP060717.1"/>
</dbReference>
<dbReference type="Gene3D" id="3.40.50.2300">
    <property type="match status" value="1"/>
</dbReference>
<dbReference type="SUPFAM" id="SSF46689">
    <property type="entry name" value="Homeodomain-like"/>
    <property type="match status" value="1"/>
</dbReference>
<keyword evidence="11" id="KW-0010">Activator</keyword>
<dbReference type="PANTHER" id="PTHR32071:SF95">
    <property type="entry name" value="DNA-BINDING TRANSCRIPTIONAL REGULATOR NTRC"/>
    <property type="match status" value="1"/>
</dbReference>
<evidence type="ECO:0000256" key="5">
    <source>
        <dbReference type="ARBA" id="ARBA00022553"/>
    </source>
</evidence>
<dbReference type="AlphaFoldDB" id="A0A7G9SCW8"/>
<dbReference type="CDD" id="cd00009">
    <property type="entry name" value="AAA"/>
    <property type="match status" value="1"/>
</dbReference>
<keyword evidence="6" id="KW-0547">Nucleotide-binding</keyword>
<dbReference type="KEGG" id="srhi:H9L12_03785"/>
<dbReference type="Pfam" id="PF25601">
    <property type="entry name" value="AAA_lid_14"/>
    <property type="match status" value="1"/>
</dbReference>
<reference evidence="20 21" key="1">
    <citation type="submission" date="2020-08" db="EMBL/GenBank/DDBJ databases">
        <title>Genome sequence of Sphingomonas rhizophila KACC 19189T.</title>
        <authorList>
            <person name="Hyun D.-W."/>
            <person name="Bae J.-W."/>
        </authorList>
    </citation>
    <scope>NUCLEOTIDE SEQUENCE [LARGE SCALE GENOMIC DNA]</scope>
    <source>
        <strain evidence="20 21">KACC 19189</strain>
    </source>
</reference>
<dbReference type="SMART" id="SM00448">
    <property type="entry name" value="REC"/>
    <property type="match status" value="1"/>
</dbReference>
<keyword evidence="12" id="KW-0804">Transcription</keyword>
<dbReference type="Pfam" id="PF02954">
    <property type="entry name" value="HTH_8"/>
    <property type="match status" value="1"/>
</dbReference>
<feature type="domain" description="Response regulatory" evidence="19">
    <location>
        <begin position="8"/>
        <end position="124"/>
    </location>
</feature>
<dbReference type="InterPro" id="IPR003593">
    <property type="entry name" value="AAA+_ATPase"/>
</dbReference>
<evidence type="ECO:0000256" key="3">
    <source>
        <dbReference type="ARBA" id="ARBA00022490"/>
    </source>
</evidence>